<dbReference type="PANTHER" id="PTHR43877">
    <property type="entry name" value="AMINOALKYLPHOSPHONATE N-ACETYLTRANSFERASE-RELATED-RELATED"/>
    <property type="match status" value="1"/>
</dbReference>
<dbReference type="InterPro" id="IPR000182">
    <property type="entry name" value="GNAT_dom"/>
</dbReference>
<gene>
    <name evidence="4" type="ORF">GCM10010529_00570</name>
</gene>
<dbReference type="Gene3D" id="3.40.630.30">
    <property type="match status" value="1"/>
</dbReference>
<comment type="caution">
    <text evidence="4">The sequence shown here is derived from an EMBL/GenBank/DDBJ whole genome shotgun (WGS) entry which is preliminary data.</text>
</comment>
<protein>
    <recommendedName>
        <fullName evidence="3">N-acetyltransferase domain-containing protein</fullName>
    </recommendedName>
</protein>
<name>A0ABP6LLG9_9MICC</name>
<dbReference type="InterPro" id="IPR016181">
    <property type="entry name" value="Acyl_CoA_acyltransferase"/>
</dbReference>
<dbReference type="InterPro" id="IPR050832">
    <property type="entry name" value="Bact_Acetyltransf"/>
</dbReference>
<keyword evidence="2" id="KW-0012">Acyltransferase</keyword>
<dbReference type="Proteomes" id="UP001500236">
    <property type="component" value="Unassembled WGS sequence"/>
</dbReference>
<dbReference type="RefSeq" id="WP_344682211.1">
    <property type="nucleotide sequence ID" value="NZ_BAAAVT010000001.1"/>
</dbReference>
<evidence type="ECO:0000259" key="3">
    <source>
        <dbReference type="PROSITE" id="PS51186"/>
    </source>
</evidence>
<accession>A0ABP6LLG9</accession>
<evidence type="ECO:0000256" key="2">
    <source>
        <dbReference type="ARBA" id="ARBA00023315"/>
    </source>
</evidence>
<dbReference type="InterPro" id="IPR025289">
    <property type="entry name" value="DUF4081"/>
</dbReference>
<keyword evidence="5" id="KW-1185">Reference proteome</keyword>
<dbReference type="PROSITE" id="PS51186">
    <property type="entry name" value="GNAT"/>
    <property type="match status" value="1"/>
</dbReference>
<dbReference type="SUPFAM" id="SSF55729">
    <property type="entry name" value="Acyl-CoA N-acyltransferases (Nat)"/>
    <property type="match status" value="1"/>
</dbReference>
<dbReference type="Pfam" id="PF13312">
    <property type="entry name" value="DUF4081"/>
    <property type="match status" value="1"/>
</dbReference>
<proteinExistence type="predicted"/>
<reference evidence="5" key="1">
    <citation type="journal article" date="2019" name="Int. J. Syst. Evol. Microbiol.">
        <title>The Global Catalogue of Microorganisms (GCM) 10K type strain sequencing project: providing services to taxonomists for standard genome sequencing and annotation.</title>
        <authorList>
            <consortium name="The Broad Institute Genomics Platform"/>
            <consortium name="The Broad Institute Genome Sequencing Center for Infectious Disease"/>
            <person name="Wu L."/>
            <person name="Ma J."/>
        </authorList>
    </citation>
    <scope>NUCLEOTIDE SEQUENCE [LARGE SCALE GENOMIC DNA]</scope>
    <source>
        <strain evidence="5">JCM 14309</strain>
    </source>
</reference>
<organism evidence="4 5">
    <name type="scientific">Nesterenkonia aethiopica</name>
    <dbReference type="NCBI Taxonomy" id="269144"/>
    <lineage>
        <taxon>Bacteria</taxon>
        <taxon>Bacillati</taxon>
        <taxon>Actinomycetota</taxon>
        <taxon>Actinomycetes</taxon>
        <taxon>Micrococcales</taxon>
        <taxon>Micrococcaceae</taxon>
        <taxon>Nesterenkonia</taxon>
    </lineage>
</organism>
<evidence type="ECO:0000256" key="1">
    <source>
        <dbReference type="ARBA" id="ARBA00022679"/>
    </source>
</evidence>
<evidence type="ECO:0000313" key="5">
    <source>
        <dbReference type="Proteomes" id="UP001500236"/>
    </source>
</evidence>
<keyword evidence="1" id="KW-0808">Transferase</keyword>
<sequence>MEMLRQRVPLWSPSANTLAGRIHRATGGVVRVLDAGDTPALRRLMAADPVSNVSVITTLAARGGAGPGKGRNGAVFLGIDAPPETTRPPGQEGPAVGGTVTRKELAAACWVGSNINPVGADLAQAELFGLAVGAMRRRVSSIYGPAEAVLELYDAVGWLSPRDVRADQPLLTITQASTVEPLTGVRTATVEDYPQVEPACAAMFTEELGFSPYAQGSAQYRERIRALILAGHSQVFTDPATGEVIFKAEYGAVTDDVVQIQGVWVRPDHRGRGLAATGMAAVVSHALTLAPTVSLYVNSYNTAALRAYLRVGFRQVGTFATVLF</sequence>
<evidence type="ECO:0000313" key="4">
    <source>
        <dbReference type="EMBL" id="GAA3050367.1"/>
    </source>
</evidence>
<dbReference type="Pfam" id="PF00583">
    <property type="entry name" value="Acetyltransf_1"/>
    <property type="match status" value="1"/>
</dbReference>
<feature type="domain" description="N-acetyltransferase" evidence="3">
    <location>
        <begin position="183"/>
        <end position="324"/>
    </location>
</feature>
<dbReference type="EMBL" id="BAAAVT010000001">
    <property type="protein sequence ID" value="GAA3050367.1"/>
    <property type="molecule type" value="Genomic_DNA"/>
</dbReference>